<accession>A0A0V0GX38</accession>
<name>A0A0V0GX38_SOLCH</name>
<protein>
    <submittedName>
        <fullName evidence="1">Putative ovule protein</fullName>
    </submittedName>
</protein>
<proteinExistence type="predicted"/>
<evidence type="ECO:0000313" key="1">
    <source>
        <dbReference type="EMBL" id="JAP12680.1"/>
    </source>
</evidence>
<dbReference type="EMBL" id="GEDG01029225">
    <property type="protein sequence ID" value="JAP12680.1"/>
    <property type="molecule type" value="Transcribed_RNA"/>
</dbReference>
<sequence>MCFMPRAEILSQQSKPKAWRFEQFLRRLKPKSVTSVLEIYADSNDDPCEEMTSIHLLFTLICSRMHISCRAQSLKASIQLSERLHESTRWLNINWLMSLGSIENERYLSMSSHILQMHTSMRDGQWLC</sequence>
<reference evidence="1" key="1">
    <citation type="submission" date="2015-12" db="EMBL/GenBank/DDBJ databases">
        <title>Gene expression during late stages of embryo sac development: a critical building block for successful pollen-pistil interactions.</title>
        <authorList>
            <person name="Liu Y."/>
            <person name="Joly V."/>
            <person name="Sabar M."/>
            <person name="Matton D.P."/>
        </authorList>
    </citation>
    <scope>NUCLEOTIDE SEQUENCE</scope>
</reference>
<dbReference type="AlphaFoldDB" id="A0A0V0GX38"/>
<organism evidence="1">
    <name type="scientific">Solanum chacoense</name>
    <name type="common">Chaco potato</name>
    <dbReference type="NCBI Taxonomy" id="4108"/>
    <lineage>
        <taxon>Eukaryota</taxon>
        <taxon>Viridiplantae</taxon>
        <taxon>Streptophyta</taxon>
        <taxon>Embryophyta</taxon>
        <taxon>Tracheophyta</taxon>
        <taxon>Spermatophyta</taxon>
        <taxon>Magnoliopsida</taxon>
        <taxon>eudicotyledons</taxon>
        <taxon>Gunneridae</taxon>
        <taxon>Pentapetalae</taxon>
        <taxon>asterids</taxon>
        <taxon>lamiids</taxon>
        <taxon>Solanales</taxon>
        <taxon>Solanaceae</taxon>
        <taxon>Solanoideae</taxon>
        <taxon>Solaneae</taxon>
        <taxon>Solanum</taxon>
    </lineage>
</organism>